<dbReference type="EMBL" id="JASNJD010000002">
    <property type="protein sequence ID" value="MDK3016622.1"/>
    <property type="molecule type" value="Genomic_DNA"/>
</dbReference>
<name>A0ABT7EW98_9RHOB</name>
<evidence type="ECO:0000313" key="1">
    <source>
        <dbReference type="EMBL" id="MDK3016622.1"/>
    </source>
</evidence>
<dbReference type="InterPro" id="IPR005331">
    <property type="entry name" value="Sulfotransferase"/>
</dbReference>
<organism evidence="1 2">
    <name type="scientific">Pseudodonghicola flavimaris</name>
    <dbReference type="NCBI Taxonomy" id="3050036"/>
    <lineage>
        <taxon>Bacteria</taxon>
        <taxon>Pseudomonadati</taxon>
        <taxon>Pseudomonadota</taxon>
        <taxon>Alphaproteobacteria</taxon>
        <taxon>Rhodobacterales</taxon>
        <taxon>Paracoccaceae</taxon>
        <taxon>Pseudodonghicola</taxon>
    </lineage>
</organism>
<dbReference type="Pfam" id="PF03567">
    <property type="entry name" value="Sulfotransfer_2"/>
    <property type="match status" value="1"/>
</dbReference>
<dbReference type="Proteomes" id="UP001243757">
    <property type="component" value="Unassembled WGS sequence"/>
</dbReference>
<accession>A0ABT7EW98</accession>
<protein>
    <submittedName>
        <fullName evidence="1">Sulfotransferase family 2 domain-containing protein</fullName>
    </submittedName>
</protein>
<sequence>MTVNGVEFYDAPKNAGTTMRMWLKHYEQRLPETRDWSGYYTLRGLGLPTAWHNNAMVHPQFFSPGEEGNIRFCIKRDPIDRFISAYTDKVLHEKLAPWSIDTCLSMIESGEMEAIARSDDPYKLAASHFLDQCTWFGPQMDYFDHVFDIHRMDAVRAFCQDVVFKMPLPPFHARNAKHLKLSKIELAPSQYRYAQSVFAPDYAAGWS</sequence>
<evidence type="ECO:0000313" key="2">
    <source>
        <dbReference type="Proteomes" id="UP001243757"/>
    </source>
</evidence>
<proteinExistence type="predicted"/>
<reference evidence="1 2" key="1">
    <citation type="submission" date="2023-05" db="EMBL/GenBank/DDBJ databases">
        <title>Pseudodonghicola sp. nov.</title>
        <authorList>
            <person name="Huang J."/>
        </authorList>
    </citation>
    <scope>NUCLEOTIDE SEQUENCE [LARGE SCALE GENOMIC DNA]</scope>
    <source>
        <strain evidence="1 2">IC7</strain>
    </source>
</reference>
<keyword evidence="2" id="KW-1185">Reference proteome</keyword>
<comment type="caution">
    <text evidence="1">The sequence shown here is derived from an EMBL/GenBank/DDBJ whole genome shotgun (WGS) entry which is preliminary data.</text>
</comment>
<gene>
    <name evidence="1" type="ORF">QO033_02980</name>
</gene>
<dbReference type="RefSeq" id="WP_284479442.1">
    <property type="nucleotide sequence ID" value="NZ_JASNJD010000002.1"/>
</dbReference>